<dbReference type="AlphaFoldDB" id="A0A0E9WA81"/>
<accession>A0A0E9WA81</accession>
<organism evidence="1">
    <name type="scientific">Anguilla anguilla</name>
    <name type="common">European freshwater eel</name>
    <name type="synonym">Muraena anguilla</name>
    <dbReference type="NCBI Taxonomy" id="7936"/>
    <lineage>
        <taxon>Eukaryota</taxon>
        <taxon>Metazoa</taxon>
        <taxon>Chordata</taxon>
        <taxon>Craniata</taxon>
        <taxon>Vertebrata</taxon>
        <taxon>Euteleostomi</taxon>
        <taxon>Actinopterygii</taxon>
        <taxon>Neopterygii</taxon>
        <taxon>Teleostei</taxon>
        <taxon>Anguilliformes</taxon>
        <taxon>Anguillidae</taxon>
        <taxon>Anguilla</taxon>
    </lineage>
</organism>
<sequence>MKISKRKTHYVYIGVDQLDSVLSIRLT</sequence>
<protein>
    <submittedName>
        <fullName evidence="1">Uncharacterized protein</fullName>
    </submittedName>
</protein>
<evidence type="ECO:0000313" key="1">
    <source>
        <dbReference type="EMBL" id="JAH86388.1"/>
    </source>
</evidence>
<name>A0A0E9WA81_ANGAN</name>
<reference evidence="1" key="2">
    <citation type="journal article" date="2015" name="Fish Shellfish Immunol.">
        <title>Early steps in the European eel (Anguilla anguilla)-Vibrio vulnificus interaction in the gills: Role of the RtxA13 toxin.</title>
        <authorList>
            <person name="Callol A."/>
            <person name="Pajuelo D."/>
            <person name="Ebbesson L."/>
            <person name="Teles M."/>
            <person name="MacKenzie S."/>
            <person name="Amaro C."/>
        </authorList>
    </citation>
    <scope>NUCLEOTIDE SEQUENCE</scope>
</reference>
<proteinExistence type="predicted"/>
<dbReference type="EMBL" id="GBXM01022189">
    <property type="protein sequence ID" value="JAH86388.1"/>
    <property type="molecule type" value="Transcribed_RNA"/>
</dbReference>
<reference evidence="1" key="1">
    <citation type="submission" date="2014-11" db="EMBL/GenBank/DDBJ databases">
        <authorList>
            <person name="Amaro Gonzalez C."/>
        </authorList>
    </citation>
    <scope>NUCLEOTIDE SEQUENCE</scope>
</reference>